<evidence type="ECO:0000313" key="1">
    <source>
        <dbReference type="EMBL" id="HGG00367.1"/>
    </source>
</evidence>
<accession>A0A7C3ZW82</accession>
<gene>
    <name evidence="1" type="ORF">ENR15_06870</name>
</gene>
<sequence>MSKNSLNLDSNFLFLSWPEDISSNYVLNEIDKFKINQLLNLFSEAVNAQSKEESATKLSQCYSILGSIETFLSCPKHLTLAGSLKQWEVYDYDSYFDVKREQTHDSPAFLIARSILMAYQTFLNLRYFNQKNPAEYPDSLFIWKRYHWLFFIFIQGNILCMLHLKKELRQDNILRVGTMLKSMSKLMLASGAAMLFAGASPSQEYQSEIRPTMMPPSVKSPEFSGIMSYDHSYIINLWNKEKGLFKLVPSVLSSAYEDFLDAHKFMALAHKFVCHKYGRNQEGSLREKRVTALENLETINNSRRKLIINSNDQLLDSDTKLILTDESEYEKYIKIGFVCYSQLLIKSLT</sequence>
<dbReference type="EMBL" id="DSPX01000065">
    <property type="protein sequence ID" value="HGG00367.1"/>
    <property type="molecule type" value="Genomic_DNA"/>
</dbReference>
<comment type="caution">
    <text evidence="1">The sequence shown here is derived from an EMBL/GenBank/DDBJ whole genome shotgun (WGS) entry which is preliminary data.</text>
</comment>
<organism evidence="1">
    <name type="scientific">Planktothricoides sp. SpSt-374</name>
    <dbReference type="NCBI Taxonomy" id="2282167"/>
    <lineage>
        <taxon>Bacteria</taxon>
        <taxon>Bacillati</taxon>
        <taxon>Cyanobacteriota</taxon>
        <taxon>Cyanophyceae</taxon>
        <taxon>Oscillatoriophycideae</taxon>
        <taxon>Oscillatoriales</taxon>
        <taxon>Oscillatoriaceae</taxon>
        <taxon>Planktothricoides</taxon>
    </lineage>
</organism>
<name>A0A7C3ZW82_9CYAN</name>
<dbReference type="AlphaFoldDB" id="A0A7C3ZW82"/>
<proteinExistence type="predicted"/>
<reference evidence="1" key="1">
    <citation type="journal article" date="2020" name="mSystems">
        <title>Genome- and Community-Level Interaction Insights into Carbon Utilization and Element Cycling Functions of Hydrothermarchaeota in Hydrothermal Sediment.</title>
        <authorList>
            <person name="Zhou Z."/>
            <person name="Liu Y."/>
            <person name="Xu W."/>
            <person name="Pan J."/>
            <person name="Luo Z.H."/>
            <person name="Li M."/>
        </authorList>
    </citation>
    <scope>NUCLEOTIDE SEQUENCE [LARGE SCALE GENOMIC DNA]</scope>
    <source>
        <strain evidence="1">SpSt-374</strain>
    </source>
</reference>
<protein>
    <submittedName>
        <fullName evidence="1">Uncharacterized protein</fullName>
    </submittedName>
</protein>